<dbReference type="InterPro" id="IPR029068">
    <property type="entry name" value="Glyas_Bleomycin-R_OHBP_Dase"/>
</dbReference>
<comment type="caution">
    <text evidence="2">The sequence shown here is derived from an EMBL/GenBank/DDBJ whole genome shotgun (WGS) entry which is preliminary data.</text>
</comment>
<dbReference type="PROSITE" id="PS51819">
    <property type="entry name" value="VOC"/>
    <property type="match status" value="1"/>
</dbReference>
<accession>A0A0V8GH36</accession>
<dbReference type="Proteomes" id="UP000053797">
    <property type="component" value="Unassembled WGS sequence"/>
</dbReference>
<protein>
    <submittedName>
        <fullName evidence="2">Glyoxalase</fullName>
    </submittedName>
</protein>
<evidence type="ECO:0000313" key="2">
    <source>
        <dbReference type="EMBL" id="KSU49600.1"/>
    </source>
</evidence>
<dbReference type="EMBL" id="LNQL01000002">
    <property type="protein sequence ID" value="KSU49600.1"/>
    <property type="molecule type" value="Genomic_DNA"/>
</dbReference>
<dbReference type="RefSeq" id="WP_058265332.1">
    <property type="nucleotide sequence ID" value="NZ_FMYN01000002.1"/>
</dbReference>
<gene>
    <name evidence="2" type="ORF">AS033_09580</name>
</gene>
<dbReference type="Gene3D" id="3.10.180.10">
    <property type="entry name" value="2,3-Dihydroxybiphenyl 1,2-Dioxygenase, domain 1"/>
    <property type="match status" value="1"/>
</dbReference>
<dbReference type="SUPFAM" id="SSF54593">
    <property type="entry name" value="Glyoxalase/Bleomycin resistance protein/Dihydroxybiphenyl dioxygenase"/>
    <property type="match status" value="1"/>
</dbReference>
<reference evidence="2 3" key="1">
    <citation type="journal article" date="2015" name="Int. J. Syst. Evol. Microbiol.">
        <title>Exiguobacterium enclense sp. nov., isolated from sediment.</title>
        <authorList>
            <person name="Dastager S.G."/>
            <person name="Mawlankar R."/>
            <person name="Sonalkar V.V."/>
            <person name="Thorat M.N."/>
            <person name="Mual P."/>
            <person name="Verma A."/>
            <person name="Krishnamurthi S."/>
            <person name="Tang S.K."/>
            <person name="Li W.J."/>
        </authorList>
    </citation>
    <scope>NUCLEOTIDE SEQUENCE [LARGE SCALE GENOMIC DNA]</scope>
    <source>
        <strain evidence="2 3">NIO-1109</strain>
    </source>
</reference>
<dbReference type="Pfam" id="PF18711">
    <property type="entry name" value="TxDE"/>
    <property type="match status" value="1"/>
</dbReference>
<evidence type="ECO:0000313" key="3">
    <source>
        <dbReference type="Proteomes" id="UP000053797"/>
    </source>
</evidence>
<feature type="domain" description="VOC" evidence="1">
    <location>
        <begin position="2"/>
        <end position="115"/>
    </location>
</feature>
<dbReference type="InterPro" id="IPR037523">
    <property type="entry name" value="VOC_core"/>
</dbReference>
<proteinExistence type="predicted"/>
<evidence type="ECO:0000259" key="1">
    <source>
        <dbReference type="PROSITE" id="PS51819"/>
    </source>
</evidence>
<sequence length="228" mass="25677">MNISKTILVTRNLQAMKAFYINQIGFPLVSETDDSFTMQIGTDQLTYQQTDDVDTQYHMAFNIPENVFQQGKAWLVERTPLLIEDGQDEIYFDFTDSHSCYFYDPDENVLELIARHQINPSKAEPTFDVSDILGIGEMSLTVKDVLEVGAQLAEIGVLERRERPLNGASLNFLGPVTDGTHILLVPEGRTWLFSPKTAKVSPIEMELDGRHRVRLDAAGVWHQSAVSS</sequence>
<dbReference type="InterPro" id="IPR040553">
    <property type="entry name" value="TxDE"/>
</dbReference>
<dbReference type="AlphaFoldDB" id="A0A0V8GH36"/>
<organism evidence="2 3">
    <name type="scientific">Exiguobacterium indicum</name>
    <dbReference type="NCBI Taxonomy" id="296995"/>
    <lineage>
        <taxon>Bacteria</taxon>
        <taxon>Bacillati</taxon>
        <taxon>Bacillota</taxon>
        <taxon>Bacilli</taxon>
        <taxon>Bacillales</taxon>
        <taxon>Bacillales Family XII. Incertae Sedis</taxon>
        <taxon>Exiguobacterium</taxon>
    </lineage>
</organism>
<name>A0A0V8GH36_9BACL</name>